<organism evidence="13 14">
    <name type="scientific">Cladonia borealis</name>
    <dbReference type="NCBI Taxonomy" id="184061"/>
    <lineage>
        <taxon>Eukaryota</taxon>
        <taxon>Fungi</taxon>
        <taxon>Dikarya</taxon>
        <taxon>Ascomycota</taxon>
        <taxon>Pezizomycotina</taxon>
        <taxon>Lecanoromycetes</taxon>
        <taxon>OSLEUM clade</taxon>
        <taxon>Lecanoromycetidae</taxon>
        <taxon>Lecanorales</taxon>
        <taxon>Lecanorineae</taxon>
        <taxon>Cladoniaceae</taxon>
        <taxon>Cladonia</taxon>
    </lineage>
</organism>
<dbReference type="PANTHER" id="PTHR10828">
    <property type="entry name" value="M-PHASE INDUCER PHOSPHATASE DUAL SPECIFICITY PHOSPHATASE CDC25"/>
    <property type="match status" value="1"/>
</dbReference>
<evidence type="ECO:0000256" key="11">
    <source>
        <dbReference type="SAM" id="MobiDB-lite"/>
    </source>
</evidence>
<evidence type="ECO:0000313" key="14">
    <source>
        <dbReference type="Proteomes" id="UP001166286"/>
    </source>
</evidence>
<dbReference type="SMART" id="SM00450">
    <property type="entry name" value="RHOD"/>
    <property type="match status" value="1"/>
</dbReference>
<dbReference type="GO" id="GO:0010971">
    <property type="term" value="P:positive regulation of G2/M transition of mitotic cell cycle"/>
    <property type="evidence" value="ECO:0007669"/>
    <property type="project" value="TreeGrafter"/>
</dbReference>
<evidence type="ECO:0000256" key="6">
    <source>
        <dbReference type="ARBA" id="ARBA00022912"/>
    </source>
</evidence>
<feature type="region of interest" description="Disordered" evidence="11">
    <location>
        <begin position="102"/>
        <end position="130"/>
    </location>
</feature>
<name>A0AA39UD56_9LECA</name>
<dbReference type="SUPFAM" id="SSF52821">
    <property type="entry name" value="Rhodanese/Cell cycle control phosphatase"/>
    <property type="match status" value="1"/>
</dbReference>
<dbReference type="PROSITE" id="PS50206">
    <property type="entry name" value="RHODANESE_3"/>
    <property type="match status" value="1"/>
</dbReference>
<keyword evidence="6 10" id="KW-0904">Protein phosphatase</keyword>
<protein>
    <recommendedName>
        <fullName evidence="9 10">M-phase inducer phosphatase</fullName>
        <ecNumber evidence="2 10">3.1.3.48</ecNumber>
    </recommendedName>
</protein>
<comment type="catalytic activity">
    <reaction evidence="8 10">
        <text>O-phospho-L-tyrosyl-[protein] + H2O = L-tyrosyl-[protein] + phosphate</text>
        <dbReference type="Rhea" id="RHEA:10684"/>
        <dbReference type="Rhea" id="RHEA-COMP:10136"/>
        <dbReference type="Rhea" id="RHEA-COMP:20101"/>
        <dbReference type="ChEBI" id="CHEBI:15377"/>
        <dbReference type="ChEBI" id="CHEBI:43474"/>
        <dbReference type="ChEBI" id="CHEBI:46858"/>
        <dbReference type="ChEBI" id="CHEBI:61978"/>
        <dbReference type="EC" id="3.1.3.48"/>
    </reaction>
</comment>
<gene>
    <name evidence="13" type="ORF">JMJ35_002550</name>
</gene>
<dbReference type="GO" id="GO:0110032">
    <property type="term" value="P:positive regulation of G2/MI transition of meiotic cell cycle"/>
    <property type="evidence" value="ECO:0007669"/>
    <property type="project" value="TreeGrafter"/>
</dbReference>
<dbReference type="InterPro" id="IPR001763">
    <property type="entry name" value="Rhodanese-like_dom"/>
</dbReference>
<keyword evidence="4 10" id="KW-0498">Mitosis</keyword>
<dbReference type="GO" id="GO:0005634">
    <property type="term" value="C:nucleus"/>
    <property type="evidence" value="ECO:0007669"/>
    <property type="project" value="TreeGrafter"/>
</dbReference>
<evidence type="ECO:0000256" key="1">
    <source>
        <dbReference type="ARBA" id="ARBA00011065"/>
    </source>
</evidence>
<sequence length="554" mass="61241">MERSSPLAAMQPTSLAFGQWGCGGEARSEYGNLYGGRINLGPSTFNFKDLSMNKAPTDYFSLKPVRGSSPTASLAADLSQNFHIDQSPQLPTPRRSLFSSNLFGTLNGRESTTTPPLPSSSPGPGNDLMDLSPLPHKAPFLVTTEVEPTPQIISLEEDKTPSIEAMQDSLMEGLQQPAPQERRRPSLMRPSLSRTKGFTTTLFSGKAARAEGPPFRFGNGASVPPPTLMSAEECFGFSPQGEKRPQSAHSPAPLPMGPPKFKQSLTSLNGNLRNIGSPIVGHVRKPSNPLQRPRKQFRRSLSMFEHPGDVIKREKASFAEAGLDAIMDIDDPVRLQLPHFNADEESLPRITKNTMCDVLDGKYEQCYDRSVIIDCRFEYEYEGGHIEGAINVNDKERLATQLFESPSSENTLLILHCEYSAHRAPIMAKFLRNKDRACNAHRYPKLTYPEVYILDGGYSSFFADNKYRCYPQNYVEMDAKEHANACERGLGRIKQQRGKLSRAQTFAFGQHGEQMDDSPTASGRQCNSAMSGMGIAARDGSISGRMQSRRMVSF</sequence>
<dbReference type="GO" id="GO:0051301">
    <property type="term" value="P:cell division"/>
    <property type="evidence" value="ECO:0007669"/>
    <property type="project" value="UniProtKB-UniRule"/>
</dbReference>
<dbReference type="Gene3D" id="3.40.250.10">
    <property type="entry name" value="Rhodanese-like domain"/>
    <property type="match status" value="1"/>
</dbReference>
<evidence type="ECO:0000256" key="9">
    <source>
        <dbReference type="ARBA" id="ARBA00067190"/>
    </source>
</evidence>
<dbReference type="PANTHER" id="PTHR10828:SF17">
    <property type="entry name" value="PROTEIN-TYROSINE-PHOSPHATASE"/>
    <property type="match status" value="1"/>
</dbReference>
<evidence type="ECO:0000256" key="8">
    <source>
        <dbReference type="ARBA" id="ARBA00051722"/>
    </source>
</evidence>
<dbReference type="Pfam" id="PF00581">
    <property type="entry name" value="Rhodanese"/>
    <property type="match status" value="1"/>
</dbReference>
<dbReference type="InterPro" id="IPR036873">
    <property type="entry name" value="Rhodanese-like_dom_sf"/>
</dbReference>
<dbReference type="CDD" id="cd01530">
    <property type="entry name" value="Cdc25"/>
    <property type="match status" value="1"/>
</dbReference>
<dbReference type="GO" id="GO:0005737">
    <property type="term" value="C:cytoplasm"/>
    <property type="evidence" value="ECO:0007669"/>
    <property type="project" value="TreeGrafter"/>
</dbReference>
<feature type="domain" description="Rhodanese" evidence="12">
    <location>
        <begin position="366"/>
        <end position="470"/>
    </location>
</feature>
<evidence type="ECO:0000256" key="2">
    <source>
        <dbReference type="ARBA" id="ARBA00013064"/>
    </source>
</evidence>
<dbReference type="Proteomes" id="UP001166286">
    <property type="component" value="Unassembled WGS sequence"/>
</dbReference>
<evidence type="ECO:0000256" key="3">
    <source>
        <dbReference type="ARBA" id="ARBA00022618"/>
    </source>
</evidence>
<dbReference type="AlphaFoldDB" id="A0AA39UD56"/>
<evidence type="ECO:0000256" key="4">
    <source>
        <dbReference type="ARBA" id="ARBA00022776"/>
    </source>
</evidence>
<keyword evidence="5 10" id="KW-0378">Hydrolase</keyword>
<dbReference type="FunFam" id="3.40.250.10:FF:000021">
    <property type="entry name" value="M-phase inducer phosphatase cdc-25.2"/>
    <property type="match status" value="1"/>
</dbReference>
<reference evidence="13" key="1">
    <citation type="submission" date="2023-03" db="EMBL/GenBank/DDBJ databases">
        <title>Complete genome of Cladonia borealis.</title>
        <authorList>
            <person name="Park H."/>
        </authorList>
    </citation>
    <scope>NUCLEOTIDE SEQUENCE</scope>
    <source>
        <strain evidence="13">ANT050790</strain>
    </source>
</reference>
<keyword evidence="7 10" id="KW-0131">Cell cycle</keyword>
<dbReference type="GO" id="GO:0004725">
    <property type="term" value="F:protein tyrosine phosphatase activity"/>
    <property type="evidence" value="ECO:0007669"/>
    <property type="project" value="UniProtKB-UniRule"/>
</dbReference>
<evidence type="ECO:0000259" key="12">
    <source>
        <dbReference type="PROSITE" id="PS50206"/>
    </source>
</evidence>
<keyword evidence="14" id="KW-1185">Reference proteome</keyword>
<feature type="region of interest" description="Disordered" evidence="11">
    <location>
        <begin position="238"/>
        <end position="258"/>
    </location>
</feature>
<dbReference type="EMBL" id="JAFEKC020000004">
    <property type="protein sequence ID" value="KAK0515171.1"/>
    <property type="molecule type" value="Genomic_DNA"/>
</dbReference>
<accession>A0AA39UD56</accession>
<evidence type="ECO:0000256" key="7">
    <source>
        <dbReference type="ARBA" id="ARBA00023306"/>
    </source>
</evidence>
<dbReference type="InterPro" id="IPR000751">
    <property type="entry name" value="MPI_Phosphatase"/>
</dbReference>
<comment type="similarity">
    <text evidence="1 10">Belongs to the MPI phosphatase family.</text>
</comment>
<evidence type="ECO:0000256" key="5">
    <source>
        <dbReference type="ARBA" id="ARBA00022801"/>
    </source>
</evidence>
<proteinExistence type="inferred from homology"/>
<dbReference type="GO" id="GO:0000086">
    <property type="term" value="P:G2/M transition of mitotic cell cycle"/>
    <property type="evidence" value="ECO:0007669"/>
    <property type="project" value="TreeGrafter"/>
</dbReference>
<comment type="function">
    <text evidence="10">Tyrosine protein phosphatase which functions as a dosage-dependent inducer of mitotic progression.</text>
</comment>
<comment type="caution">
    <text evidence="13">The sequence shown here is derived from an EMBL/GenBank/DDBJ whole genome shotgun (WGS) entry which is preliminary data.</text>
</comment>
<dbReference type="PRINTS" id="PR00716">
    <property type="entry name" value="MPIPHPHTASE"/>
</dbReference>
<keyword evidence="3 10" id="KW-0132">Cell division</keyword>
<dbReference type="EC" id="3.1.3.48" evidence="2 10"/>
<evidence type="ECO:0000313" key="13">
    <source>
        <dbReference type="EMBL" id="KAK0515171.1"/>
    </source>
</evidence>
<evidence type="ECO:0000256" key="10">
    <source>
        <dbReference type="RuleBase" id="RU368028"/>
    </source>
</evidence>